<dbReference type="Proteomes" id="UP000217790">
    <property type="component" value="Unassembled WGS sequence"/>
</dbReference>
<evidence type="ECO:0000313" key="1">
    <source>
        <dbReference type="EMBL" id="PBK83503.1"/>
    </source>
</evidence>
<dbReference type="EMBL" id="KZ293706">
    <property type="protein sequence ID" value="PBK83503.1"/>
    <property type="molecule type" value="Genomic_DNA"/>
</dbReference>
<dbReference type="OrthoDB" id="5595751at2759"/>
<reference evidence="2" key="1">
    <citation type="journal article" date="2017" name="Nat. Ecol. Evol.">
        <title>Genome expansion and lineage-specific genetic innovations in the forest pathogenic fungi Armillaria.</title>
        <authorList>
            <person name="Sipos G."/>
            <person name="Prasanna A.N."/>
            <person name="Walter M.C."/>
            <person name="O'Connor E."/>
            <person name="Balint B."/>
            <person name="Krizsan K."/>
            <person name="Kiss B."/>
            <person name="Hess J."/>
            <person name="Varga T."/>
            <person name="Slot J."/>
            <person name="Riley R."/>
            <person name="Boka B."/>
            <person name="Rigling D."/>
            <person name="Barry K."/>
            <person name="Lee J."/>
            <person name="Mihaltcheva S."/>
            <person name="LaButti K."/>
            <person name="Lipzen A."/>
            <person name="Waldron R."/>
            <person name="Moloney N.M."/>
            <person name="Sperisen C."/>
            <person name="Kredics L."/>
            <person name="Vagvoelgyi C."/>
            <person name="Patrignani A."/>
            <person name="Fitzpatrick D."/>
            <person name="Nagy I."/>
            <person name="Doyle S."/>
            <person name="Anderson J.B."/>
            <person name="Grigoriev I.V."/>
            <person name="Gueldener U."/>
            <person name="Muensterkoetter M."/>
            <person name="Nagy L.G."/>
        </authorList>
    </citation>
    <scope>NUCLEOTIDE SEQUENCE [LARGE SCALE GENOMIC DNA]</scope>
    <source>
        <strain evidence="2">Ar21-2</strain>
    </source>
</reference>
<sequence>MPNADIRGEILGMEEQLTALFLQYILVNRDTLFNTLGGTGISSSRAPWWIVFFAPPAAEFLCDIAAGAVGNAEPSCKTMKVIATSCIQVLSFVLVSFFGHKVCTTNFISSPRATRLLTEVLVRRETGGIEMMDNFIVEVPDMEERDSIDGVEDDEKPQLSALADSAGSQKKRMFFRRIVQKLVSPGNRSSTFLSFV</sequence>
<dbReference type="InParanoid" id="A0A2H3D5A0"/>
<organism evidence="1 2">
    <name type="scientific">Armillaria gallica</name>
    <name type="common">Bulbous honey fungus</name>
    <name type="synonym">Armillaria bulbosa</name>
    <dbReference type="NCBI Taxonomy" id="47427"/>
    <lineage>
        <taxon>Eukaryota</taxon>
        <taxon>Fungi</taxon>
        <taxon>Dikarya</taxon>
        <taxon>Basidiomycota</taxon>
        <taxon>Agaricomycotina</taxon>
        <taxon>Agaricomycetes</taxon>
        <taxon>Agaricomycetidae</taxon>
        <taxon>Agaricales</taxon>
        <taxon>Marasmiineae</taxon>
        <taxon>Physalacriaceae</taxon>
        <taxon>Armillaria</taxon>
    </lineage>
</organism>
<accession>A0A2H3D5A0</accession>
<evidence type="ECO:0000313" key="2">
    <source>
        <dbReference type="Proteomes" id="UP000217790"/>
    </source>
</evidence>
<proteinExistence type="predicted"/>
<gene>
    <name evidence="1" type="ORF">ARMGADRAFT_1089348</name>
</gene>
<dbReference type="AlphaFoldDB" id="A0A2H3D5A0"/>
<keyword evidence="2" id="KW-1185">Reference proteome</keyword>
<name>A0A2H3D5A0_ARMGA</name>
<protein>
    <submittedName>
        <fullName evidence="1">Uncharacterized protein</fullName>
    </submittedName>
</protein>
<dbReference type="STRING" id="47427.A0A2H3D5A0"/>